<dbReference type="PANTHER" id="PTHR23359">
    <property type="entry name" value="NUCLEOTIDE KINASE"/>
    <property type="match status" value="1"/>
</dbReference>
<accession>A0A2H0N131</accession>
<sequence>MIFPIFKTKTENSPCFNLSDPEDRKKYFQLKAGDEIEKLKKYLEKNTFIAYLLGKKNTGKSTYSELFTEIIGPEHIAHISIGDVVREVHQNITDSKQRKDLISFLKGNYRGYISIEQCLDALLKRDTATLLPTEFILTLTKRAISKVGEKALFIDGFPRDLDQVSYSLYFRDLIGWREDPDFFILIDVPELVIDERIKHRVVCPKCHAPRNLKLHLAKKVRYDKQIGEFYFICDNSECQGEKMISKEGDKLGIETIRSRLETDQKLIKMAFSLYGIPKILLRNSIPVKEADKYVNDYEITPEYSYQWNEESKKVKVIEMPWQVLDDRGTPSYSLLPPPVVVSLIKQMVEILHST</sequence>
<keyword evidence="3" id="KW-0547">Nucleotide-binding</keyword>
<evidence type="ECO:0000256" key="1">
    <source>
        <dbReference type="ARBA" id="ARBA00022679"/>
    </source>
</evidence>
<keyword evidence="1" id="KW-0808">Transferase</keyword>
<dbReference type="InterPro" id="IPR033690">
    <property type="entry name" value="Adenylat_kinase_CS"/>
</dbReference>
<gene>
    <name evidence="5" type="ORF">COV62_01070</name>
</gene>
<comment type="caution">
    <text evidence="5">The sequence shown here is derived from an EMBL/GenBank/DDBJ whole genome shotgun (WGS) entry which is preliminary data.</text>
</comment>
<dbReference type="AlphaFoldDB" id="A0A2H0N131"/>
<dbReference type="SUPFAM" id="SSF52540">
    <property type="entry name" value="P-loop containing nucleoside triphosphate hydrolases"/>
    <property type="match status" value="1"/>
</dbReference>
<evidence type="ECO:0000256" key="2">
    <source>
        <dbReference type="ARBA" id="ARBA00022727"/>
    </source>
</evidence>
<dbReference type="InterPro" id="IPR000850">
    <property type="entry name" value="Adenylat/UMP-CMP_kin"/>
</dbReference>
<evidence type="ECO:0000256" key="4">
    <source>
        <dbReference type="ARBA" id="ARBA00022777"/>
    </source>
</evidence>
<protein>
    <recommendedName>
        <fullName evidence="7">Adenylate kinase</fullName>
    </recommendedName>
</protein>
<dbReference type="InterPro" id="IPR027417">
    <property type="entry name" value="P-loop_NTPase"/>
</dbReference>
<dbReference type="Pfam" id="PF00406">
    <property type="entry name" value="ADK"/>
    <property type="match status" value="1"/>
</dbReference>
<dbReference type="PROSITE" id="PS00113">
    <property type="entry name" value="ADENYLATE_KINASE"/>
    <property type="match status" value="1"/>
</dbReference>
<keyword evidence="2" id="KW-0545">Nucleotide biosynthesis</keyword>
<dbReference type="Gene3D" id="3.40.50.300">
    <property type="entry name" value="P-loop containing nucleotide triphosphate hydrolases"/>
    <property type="match status" value="1"/>
</dbReference>
<keyword evidence="4" id="KW-0418">Kinase</keyword>
<dbReference type="GO" id="GO:0005524">
    <property type="term" value="F:ATP binding"/>
    <property type="evidence" value="ECO:0007669"/>
    <property type="project" value="InterPro"/>
</dbReference>
<evidence type="ECO:0008006" key="7">
    <source>
        <dbReference type="Google" id="ProtNLM"/>
    </source>
</evidence>
<dbReference type="GO" id="GO:0019205">
    <property type="term" value="F:nucleobase-containing compound kinase activity"/>
    <property type="evidence" value="ECO:0007669"/>
    <property type="project" value="InterPro"/>
</dbReference>
<evidence type="ECO:0000256" key="3">
    <source>
        <dbReference type="ARBA" id="ARBA00022741"/>
    </source>
</evidence>
<organism evidence="5 6">
    <name type="scientific">Candidatus Nealsonbacteria bacterium CG11_big_fil_rev_8_21_14_0_20_35_11</name>
    <dbReference type="NCBI Taxonomy" id="1974713"/>
    <lineage>
        <taxon>Bacteria</taxon>
        <taxon>Candidatus Nealsoniibacteriota</taxon>
    </lineage>
</organism>
<proteinExistence type="predicted"/>
<evidence type="ECO:0000313" key="6">
    <source>
        <dbReference type="Proteomes" id="UP000231139"/>
    </source>
</evidence>
<dbReference type="EMBL" id="PCWK01000024">
    <property type="protein sequence ID" value="PIR02600.1"/>
    <property type="molecule type" value="Genomic_DNA"/>
</dbReference>
<dbReference type="Proteomes" id="UP000231139">
    <property type="component" value="Unassembled WGS sequence"/>
</dbReference>
<name>A0A2H0N131_9BACT</name>
<dbReference type="GO" id="GO:0009165">
    <property type="term" value="P:nucleotide biosynthetic process"/>
    <property type="evidence" value="ECO:0007669"/>
    <property type="project" value="UniProtKB-KW"/>
</dbReference>
<evidence type="ECO:0000313" key="5">
    <source>
        <dbReference type="EMBL" id="PIR02600.1"/>
    </source>
</evidence>
<reference evidence="5 6" key="1">
    <citation type="submission" date="2017-09" db="EMBL/GenBank/DDBJ databases">
        <title>Depth-based differentiation of microbial function through sediment-hosted aquifers and enrichment of novel symbionts in the deep terrestrial subsurface.</title>
        <authorList>
            <person name="Probst A.J."/>
            <person name="Ladd B."/>
            <person name="Jarett J.K."/>
            <person name="Geller-Mcgrath D.E."/>
            <person name="Sieber C.M."/>
            <person name="Emerson J.B."/>
            <person name="Anantharaman K."/>
            <person name="Thomas B.C."/>
            <person name="Malmstrom R."/>
            <person name="Stieglmeier M."/>
            <person name="Klingl A."/>
            <person name="Woyke T."/>
            <person name="Ryan C.M."/>
            <person name="Banfield J.F."/>
        </authorList>
    </citation>
    <scope>NUCLEOTIDE SEQUENCE [LARGE SCALE GENOMIC DNA]</scope>
    <source>
        <strain evidence="5">CG11_big_fil_rev_8_21_14_0_20_35_11</strain>
    </source>
</reference>